<keyword evidence="2" id="KW-0805">Transcription regulation</keyword>
<dbReference type="Gene3D" id="3.40.190.290">
    <property type="match status" value="1"/>
</dbReference>
<dbReference type="AlphaFoldDB" id="A0AAJ1MYG4"/>
<evidence type="ECO:0000259" key="5">
    <source>
        <dbReference type="PROSITE" id="PS50931"/>
    </source>
</evidence>
<dbReference type="Pfam" id="PF03466">
    <property type="entry name" value="LysR_substrate"/>
    <property type="match status" value="1"/>
</dbReference>
<evidence type="ECO:0000256" key="3">
    <source>
        <dbReference type="ARBA" id="ARBA00023125"/>
    </source>
</evidence>
<evidence type="ECO:0000256" key="1">
    <source>
        <dbReference type="ARBA" id="ARBA00009437"/>
    </source>
</evidence>
<dbReference type="PRINTS" id="PR00039">
    <property type="entry name" value="HTHLYSR"/>
</dbReference>
<evidence type="ECO:0000256" key="4">
    <source>
        <dbReference type="ARBA" id="ARBA00023163"/>
    </source>
</evidence>
<evidence type="ECO:0000256" key="2">
    <source>
        <dbReference type="ARBA" id="ARBA00023015"/>
    </source>
</evidence>
<comment type="similarity">
    <text evidence="1">Belongs to the LysR transcriptional regulatory family.</text>
</comment>
<keyword evidence="3" id="KW-0238">DNA-binding</keyword>
<dbReference type="SUPFAM" id="SSF53850">
    <property type="entry name" value="Periplasmic binding protein-like II"/>
    <property type="match status" value="1"/>
</dbReference>
<evidence type="ECO:0000313" key="6">
    <source>
        <dbReference type="EMBL" id="MDE1477865.1"/>
    </source>
</evidence>
<dbReference type="SUPFAM" id="SSF46785">
    <property type="entry name" value="Winged helix' DNA-binding domain"/>
    <property type="match status" value="1"/>
</dbReference>
<dbReference type="PROSITE" id="PS50931">
    <property type="entry name" value="HTH_LYSR"/>
    <property type="match status" value="1"/>
</dbReference>
<evidence type="ECO:0000313" key="7">
    <source>
        <dbReference type="Proteomes" id="UP001222434"/>
    </source>
</evidence>
<dbReference type="PANTHER" id="PTHR30537">
    <property type="entry name" value="HTH-TYPE TRANSCRIPTIONAL REGULATOR"/>
    <property type="match status" value="1"/>
</dbReference>
<feature type="domain" description="HTH lysR-type" evidence="5">
    <location>
        <begin position="1"/>
        <end position="59"/>
    </location>
</feature>
<dbReference type="InterPro" id="IPR005119">
    <property type="entry name" value="LysR_subst-bd"/>
</dbReference>
<dbReference type="Pfam" id="PF00126">
    <property type="entry name" value="HTH_1"/>
    <property type="match status" value="1"/>
</dbReference>
<protein>
    <submittedName>
        <fullName evidence="6">LysR family transcriptional regulator</fullName>
    </submittedName>
</protein>
<dbReference type="EMBL" id="JAILSO010000015">
    <property type="protein sequence ID" value="MDE1477865.1"/>
    <property type="molecule type" value="Genomic_DNA"/>
</dbReference>
<dbReference type="PANTHER" id="PTHR30537:SF72">
    <property type="entry name" value="LYSR FAMILY TRANSCRIPTIONAL REGULATOR"/>
    <property type="match status" value="1"/>
</dbReference>
<dbReference type="GO" id="GO:0003700">
    <property type="term" value="F:DNA-binding transcription factor activity"/>
    <property type="evidence" value="ECO:0007669"/>
    <property type="project" value="InterPro"/>
</dbReference>
<sequence length="296" mass="33712">MDNFSVLEVFVRVSEVRSFTAAGNQLGVSSSAISKAISRLEEKLRVRLFHRSTRTVTLTPEGTLFLKRCRRILNEIEAAENELSQSQSVPSGKLKVSMPSIGVLFMPKFAEFSQQYPEIELEIDSTDGLVDLIEEGFDAVIRTGEPADSRLMARVLGSYKRVIVGSPTYFQKFEIPKKPEELINHFCMMYRYKSTGKLDIWPINQDNPTLQLEWPTRMVTNTLDPLVSFAENSLGITCIPDLAIREQLKTGKLITILNDFNNDITTCRILWPSSKYLSPKLRVFINFMVENLFKNE</sequence>
<dbReference type="InterPro" id="IPR058163">
    <property type="entry name" value="LysR-type_TF_proteobact-type"/>
</dbReference>
<dbReference type="CDD" id="cd08476">
    <property type="entry name" value="PBP2_CrgA_like_7"/>
    <property type="match status" value="1"/>
</dbReference>
<keyword evidence="4" id="KW-0804">Transcription</keyword>
<dbReference type="Proteomes" id="UP001222434">
    <property type="component" value="Unassembled WGS sequence"/>
</dbReference>
<dbReference type="RefSeq" id="WP_012990085.1">
    <property type="nucleotide sequence ID" value="NZ_JAILSL010000023.1"/>
</dbReference>
<dbReference type="GO" id="GO:0043565">
    <property type="term" value="F:sequence-specific DNA binding"/>
    <property type="evidence" value="ECO:0007669"/>
    <property type="project" value="TreeGrafter"/>
</dbReference>
<reference evidence="6" key="1">
    <citation type="submission" date="2021-08" db="EMBL/GenBank/DDBJ databases">
        <authorList>
            <person name="Papudeshi B."/>
            <person name="Bashey-Visser F."/>
        </authorList>
    </citation>
    <scope>NUCLEOTIDE SEQUENCE</scope>
    <source>
        <strain evidence="6">MC_266_E_2016</strain>
    </source>
</reference>
<dbReference type="InterPro" id="IPR036390">
    <property type="entry name" value="WH_DNA-bd_sf"/>
</dbReference>
<proteinExistence type="inferred from homology"/>
<reference evidence="6" key="2">
    <citation type="journal article" date="2022" name="J. Evol. Biol.">
        <title>Pre- and post-association barriers to host switching in sympatric mutualists.</title>
        <authorList>
            <person name="Dinges Z.M."/>
            <person name="Phillips R.K."/>
            <person name="Lively C.M."/>
            <person name="Bashey F."/>
        </authorList>
    </citation>
    <scope>NUCLEOTIDE SEQUENCE</scope>
    <source>
        <strain evidence="6">MC_266_E_2016</strain>
    </source>
</reference>
<name>A0AAJ1MYG4_XENBV</name>
<organism evidence="6 7">
    <name type="scientific">Xenorhabdus bovienii</name>
    <name type="common">Xenorhabdus nematophila subsp. bovienii</name>
    <dbReference type="NCBI Taxonomy" id="40576"/>
    <lineage>
        <taxon>Bacteria</taxon>
        <taxon>Pseudomonadati</taxon>
        <taxon>Pseudomonadota</taxon>
        <taxon>Gammaproteobacteria</taxon>
        <taxon>Enterobacterales</taxon>
        <taxon>Morganellaceae</taxon>
        <taxon>Xenorhabdus</taxon>
    </lineage>
</organism>
<dbReference type="GO" id="GO:0006351">
    <property type="term" value="P:DNA-templated transcription"/>
    <property type="evidence" value="ECO:0007669"/>
    <property type="project" value="TreeGrafter"/>
</dbReference>
<dbReference type="InterPro" id="IPR036388">
    <property type="entry name" value="WH-like_DNA-bd_sf"/>
</dbReference>
<dbReference type="FunFam" id="1.10.10.10:FF:000001">
    <property type="entry name" value="LysR family transcriptional regulator"/>
    <property type="match status" value="1"/>
</dbReference>
<accession>A0AAJ1MYG4</accession>
<dbReference type="Gene3D" id="1.10.10.10">
    <property type="entry name" value="Winged helix-like DNA-binding domain superfamily/Winged helix DNA-binding domain"/>
    <property type="match status" value="1"/>
</dbReference>
<gene>
    <name evidence="6" type="ORF">KKJ01_06320</name>
</gene>
<dbReference type="InterPro" id="IPR000847">
    <property type="entry name" value="LysR_HTH_N"/>
</dbReference>
<comment type="caution">
    <text evidence="6">The sequence shown here is derived from an EMBL/GenBank/DDBJ whole genome shotgun (WGS) entry which is preliminary data.</text>
</comment>